<keyword evidence="5 12" id="KW-0297">G-protein coupled receptor</keyword>
<keyword evidence="6" id="KW-1064">Adaptive immunity</keyword>
<evidence type="ECO:0000256" key="6">
    <source>
        <dbReference type="ARBA" id="ARBA00023130"/>
    </source>
</evidence>
<evidence type="ECO:0000256" key="4">
    <source>
        <dbReference type="ARBA" id="ARBA00022989"/>
    </source>
</evidence>
<feature type="transmembrane region" description="Helical" evidence="13">
    <location>
        <begin position="55"/>
        <end position="79"/>
    </location>
</feature>
<keyword evidence="7 13" id="KW-0472">Membrane</keyword>
<comment type="subcellular location">
    <subcellularLocation>
        <location evidence="1">Membrane</location>
        <topology evidence="1">Multi-pass membrane protein</topology>
    </subcellularLocation>
</comment>
<dbReference type="PANTHER" id="PTHR24232">
    <property type="entry name" value="G-PROTEIN COUPLED RECEPTOR"/>
    <property type="match status" value="1"/>
</dbReference>
<dbReference type="FunFam" id="1.20.1070.10:FF:000017">
    <property type="entry name" value="lysophosphatidic acid receptor 4"/>
    <property type="match status" value="1"/>
</dbReference>
<evidence type="ECO:0000256" key="9">
    <source>
        <dbReference type="ARBA" id="ARBA00023170"/>
    </source>
</evidence>
<comment type="similarity">
    <text evidence="12">Belongs to the G-protein coupled receptor 1 family.</text>
</comment>
<dbReference type="OMA" id="QTYCFEN"/>
<dbReference type="Proteomes" id="UP001501920">
    <property type="component" value="Chromosome 16"/>
</dbReference>
<dbReference type="RefSeq" id="XP_017575354.1">
    <property type="nucleotide sequence ID" value="XM_017719865.1"/>
</dbReference>
<dbReference type="GeneTree" id="ENSGT01040000240444"/>
<dbReference type="GeneID" id="108440775"/>
<dbReference type="GO" id="GO:0035025">
    <property type="term" value="P:positive regulation of Rho protein signal transduction"/>
    <property type="evidence" value="ECO:0007669"/>
    <property type="project" value="TreeGrafter"/>
</dbReference>
<feature type="domain" description="G-protein coupled receptors family 1 profile" evidence="14">
    <location>
        <begin position="35"/>
        <end position="299"/>
    </location>
</feature>
<name>A0A3B4CEL8_PYGNA</name>
<evidence type="ECO:0000256" key="10">
    <source>
        <dbReference type="ARBA" id="ARBA00023180"/>
    </source>
</evidence>
<dbReference type="PRINTS" id="PR01067">
    <property type="entry name" value="P2Y5ORPHANR"/>
</dbReference>
<evidence type="ECO:0000256" key="2">
    <source>
        <dbReference type="ARBA" id="ARBA00022692"/>
    </source>
</evidence>
<feature type="transmembrane region" description="Helical" evidence="13">
    <location>
        <begin position="235"/>
        <end position="259"/>
    </location>
</feature>
<dbReference type="PROSITE" id="PS00237">
    <property type="entry name" value="G_PROTEIN_RECEP_F1_1"/>
    <property type="match status" value="1"/>
</dbReference>
<dbReference type="GO" id="GO:0007200">
    <property type="term" value="P:phospholipase C-activating G protein-coupled receptor signaling pathway"/>
    <property type="evidence" value="ECO:0007669"/>
    <property type="project" value="TreeGrafter"/>
</dbReference>
<dbReference type="AlphaFoldDB" id="A0A3B4CEL8"/>
<dbReference type="STRING" id="42514.ENSPNAP00000008924"/>
<evidence type="ECO:0000256" key="3">
    <source>
        <dbReference type="ARBA" id="ARBA00022859"/>
    </source>
</evidence>
<dbReference type="RefSeq" id="XP_017575355.1">
    <property type="nucleotide sequence ID" value="XM_017719866.1"/>
</dbReference>
<keyword evidence="8" id="KW-1015">Disulfide bond</keyword>
<dbReference type="InterPro" id="IPR000276">
    <property type="entry name" value="GPCR_Rhodpsn"/>
</dbReference>
<evidence type="ECO:0000256" key="5">
    <source>
        <dbReference type="ARBA" id="ARBA00023040"/>
    </source>
</evidence>
<feature type="transmembrane region" description="Helical" evidence="13">
    <location>
        <begin position="279"/>
        <end position="302"/>
    </location>
</feature>
<keyword evidence="3" id="KW-0391">Immunity</keyword>
<reference evidence="15 16" key="1">
    <citation type="submission" date="2020-10" db="EMBL/GenBank/DDBJ databases">
        <title>Pygocentrus nattereri (red-bellied piranha) genome, fPygNat1, primary haplotype.</title>
        <authorList>
            <person name="Myers G."/>
            <person name="Meyer A."/>
            <person name="Karagic N."/>
            <person name="Pippel M."/>
            <person name="Winkler S."/>
            <person name="Tracey A."/>
            <person name="Wood J."/>
            <person name="Formenti G."/>
            <person name="Howe K."/>
            <person name="Fedrigo O."/>
            <person name="Jarvis E.D."/>
        </authorList>
    </citation>
    <scope>NUCLEOTIDE SEQUENCE [LARGE SCALE GENOMIC DNA]</scope>
</reference>
<evidence type="ECO:0000256" key="1">
    <source>
        <dbReference type="ARBA" id="ARBA00004141"/>
    </source>
</evidence>
<keyword evidence="11 12" id="KW-0807">Transducer</keyword>
<dbReference type="CTD" id="101884764"/>
<dbReference type="PROSITE" id="PS50262">
    <property type="entry name" value="G_PROTEIN_RECEP_F1_2"/>
    <property type="match status" value="1"/>
</dbReference>
<dbReference type="PANTHER" id="PTHR24232:SF3">
    <property type="entry name" value="LYSOPHOSPHATIDIC ACID RECEPTOR 6"/>
    <property type="match status" value="1"/>
</dbReference>
<evidence type="ECO:0000259" key="14">
    <source>
        <dbReference type="PROSITE" id="PS50262"/>
    </source>
</evidence>
<reference evidence="15" key="3">
    <citation type="submission" date="2025-09" db="UniProtKB">
        <authorList>
            <consortium name="Ensembl"/>
        </authorList>
    </citation>
    <scope>IDENTIFICATION</scope>
</reference>
<reference evidence="15" key="2">
    <citation type="submission" date="2025-08" db="UniProtKB">
        <authorList>
            <consortium name="Ensembl"/>
        </authorList>
    </citation>
    <scope>IDENTIFICATION</scope>
</reference>
<feature type="transmembrane region" description="Helical" evidence="13">
    <location>
        <begin position="18"/>
        <end position="43"/>
    </location>
</feature>
<keyword evidence="4 13" id="KW-1133">Transmembrane helix</keyword>
<keyword evidence="9 12" id="KW-0675">Receptor</keyword>
<dbReference type="GO" id="GO:0005886">
    <property type="term" value="C:plasma membrane"/>
    <property type="evidence" value="ECO:0007669"/>
    <property type="project" value="TreeGrafter"/>
</dbReference>
<dbReference type="Gene3D" id="1.20.1070.10">
    <property type="entry name" value="Rhodopsin 7-helix transmembrane proteins"/>
    <property type="match status" value="1"/>
</dbReference>
<dbReference type="GO" id="GO:0002250">
    <property type="term" value="P:adaptive immune response"/>
    <property type="evidence" value="ECO:0007669"/>
    <property type="project" value="UniProtKB-KW"/>
</dbReference>
<dbReference type="OrthoDB" id="5781782at2759"/>
<evidence type="ECO:0000313" key="15">
    <source>
        <dbReference type="Ensembl" id="ENSPNAP00000008924.1"/>
    </source>
</evidence>
<evidence type="ECO:0000256" key="13">
    <source>
        <dbReference type="SAM" id="Phobius"/>
    </source>
</evidence>
<evidence type="ECO:0000313" key="16">
    <source>
        <dbReference type="Proteomes" id="UP001501920"/>
    </source>
</evidence>
<evidence type="ECO:0000256" key="12">
    <source>
        <dbReference type="RuleBase" id="RU000688"/>
    </source>
</evidence>
<dbReference type="SUPFAM" id="SSF81321">
    <property type="entry name" value="Family A G protein-coupled receptor-like"/>
    <property type="match status" value="1"/>
</dbReference>
<keyword evidence="16" id="KW-1185">Reference proteome</keyword>
<dbReference type="Pfam" id="PF00001">
    <property type="entry name" value="7tm_1"/>
    <property type="match status" value="1"/>
</dbReference>
<keyword evidence="10" id="KW-0325">Glycoprotein</keyword>
<protein>
    <recommendedName>
        <fullName evidence="14">G-protein coupled receptors family 1 profile domain-containing protein</fullName>
    </recommendedName>
</protein>
<dbReference type="PRINTS" id="PR00237">
    <property type="entry name" value="GPCRRHODOPSN"/>
</dbReference>
<dbReference type="GO" id="GO:0070915">
    <property type="term" value="F:lysophosphatidic acid receptor activity"/>
    <property type="evidence" value="ECO:0007669"/>
    <property type="project" value="Ensembl"/>
</dbReference>
<keyword evidence="2 12" id="KW-0812">Transmembrane</keyword>
<sequence length="346" mass="39691">MTDNSIKENCNINDDFKYILYAIVFSLVFILGLIFNMVTLYIFSFTLKQRNETTIYMLNLAVSDTLFVLSLPFRIFYFINKHWPFADMLCKISVALFYTNMYSSILFLTCICADRFLAIVYPFASRSLRTKRKAIIASCVIWLFVLSGSFSIGFQLDTSGNNNNTTTPNNTSVKCFEKYSSDQWKSKLSKVVVFMEVVGFVIPVMINLFCSIRIVRILRNPSTAKHEGQLNKTKVLRMIVVHLLVFCLCFIPYNVNLVFYALVRSKTIKNCGVETVVKIFYPIAFCIAVTNCCFDPIIYYFTSETFQNTIKRKSYAAQSSIKHGDGTETESVSKSIRQKLFNESSL</sequence>
<feature type="transmembrane region" description="Helical" evidence="13">
    <location>
        <begin position="135"/>
        <end position="156"/>
    </location>
</feature>
<evidence type="ECO:0000256" key="11">
    <source>
        <dbReference type="ARBA" id="ARBA00023224"/>
    </source>
</evidence>
<organism evidence="15 16">
    <name type="scientific">Pygocentrus nattereri</name>
    <name type="common">Red-bellied piranha</name>
    <dbReference type="NCBI Taxonomy" id="42514"/>
    <lineage>
        <taxon>Eukaryota</taxon>
        <taxon>Metazoa</taxon>
        <taxon>Chordata</taxon>
        <taxon>Craniata</taxon>
        <taxon>Vertebrata</taxon>
        <taxon>Euteleostomi</taxon>
        <taxon>Actinopterygii</taxon>
        <taxon>Neopterygii</taxon>
        <taxon>Teleostei</taxon>
        <taxon>Ostariophysi</taxon>
        <taxon>Characiformes</taxon>
        <taxon>Characoidei</taxon>
        <taxon>Pygocentrus</taxon>
    </lineage>
</organism>
<evidence type="ECO:0000256" key="8">
    <source>
        <dbReference type="ARBA" id="ARBA00023157"/>
    </source>
</evidence>
<dbReference type="GO" id="GO:0001525">
    <property type="term" value="P:angiogenesis"/>
    <property type="evidence" value="ECO:0007669"/>
    <property type="project" value="Ensembl"/>
</dbReference>
<dbReference type="InterPro" id="IPR017452">
    <property type="entry name" value="GPCR_Rhodpsn_7TM"/>
</dbReference>
<dbReference type="Ensembl" id="ENSPNAT00000015141.2">
    <property type="protein sequence ID" value="ENSPNAP00000008924.1"/>
    <property type="gene ID" value="ENSPNAG00000003141.2"/>
</dbReference>
<evidence type="ECO:0000256" key="7">
    <source>
        <dbReference type="ARBA" id="ARBA00023136"/>
    </source>
</evidence>
<feature type="transmembrane region" description="Helical" evidence="13">
    <location>
        <begin position="191"/>
        <end position="215"/>
    </location>
</feature>
<proteinExistence type="inferred from homology"/>
<accession>A0A3B4CEL8</accession>
<feature type="transmembrane region" description="Helical" evidence="13">
    <location>
        <begin position="101"/>
        <end position="123"/>
    </location>
</feature>